<name>A0A4Y1ZRU6_ARAVE</name>
<keyword evidence="4" id="KW-1185">Reference proteome</keyword>
<comment type="caution">
    <text evidence="2">The sequence shown here is derived from an EMBL/GenBank/DDBJ whole genome shotgun (WGS) entry which is preliminary data.</text>
</comment>
<organism evidence="2 4">
    <name type="scientific">Araneus ventricosus</name>
    <name type="common">Orbweaver spider</name>
    <name type="synonym">Epeira ventricosa</name>
    <dbReference type="NCBI Taxonomy" id="182803"/>
    <lineage>
        <taxon>Eukaryota</taxon>
        <taxon>Metazoa</taxon>
        <taxon>Ecdysozoa</taxon>
        <taxon>Arthropoda</taxon>
        <taxon>Chelicerata</taxon>
        <taxon>Arachnida</taxon>
        <taxon>Araneae</taxon>
        <taxon>Araneomorphae</taxon>
        <taxon>Entelegynae</taxon>
        <taxon>Araneoidea</taxon>
        <taxon>Araneidae</taxon>
        <taxon>Araneus</taxon>
    </lineage>
</organism>
<proteinExistence type="predicted"/>
<dbReference type="Proteomes" id="UP000499080">
    <property type="component" value="Unassembled WGS sequence"/>
</dbReference>
<evidence type="ECO:0000313" key="3">
    <source>
        <dbReference type="EMBL" id="GBL65045.1"/>
    </source>
</evidence>
<reference evidence="2 4" key="1">
    <citation type="journal article" date="2019" name="Sci. Rep.">
        <title>Orb-weaving spider Araneus ventricosus genome elucidates the spidroin gene catalogue.</title>
        <authorList>
            <person name="Kono N."/>
            <person name="Nakamura H."/>
            <person name="Ohtoshi R."/>
            <person name="Moran D.A.P."/>
            <person name="Shinohara A."/>
            <person name="Yoshida Y."/>
            <person name="Fujiwara M."/>
            <person name="Mori M."/>
            <person name="Tomita M."/>
            <person name="Arakawa K."/>
        </authorList>
    </citation>
    <scope>NUCLEOTIDE SEQUENCE [LARGE SCALE GENOMIC DNA]</scope>
</reference>
<dbReference type="AlphaFoldDB" id="A0A4Y1ZRU6"/>
<evidence type="ECO:0000313" key="1">
    <source>
        <dbReference type="EMBL" id="GBL64906.1"/>
    </source>
</evidence>
<evidence type="ECO:0000313" key="2">
    <source>
        <dbReference type="EMBL" id="GBL64990.1"/>
    </source>
</evidence>
<evidence type="ECO:0000313" key="4">
    <source>
        <dbReference type="Proteomes" id="UP000499080"/>
    </source>
</evidence>
<dbReference type="EMBL" id="BGPR01228186">
    <property type="protein sequence ID" value="GBL64906.1"/>
    <property type="molecule type" value="Genomic_DNA"/>
</dbReference>
<dbReference type="EMBL" id="BGPR01228206">
    <property type="protein sequence ID" value="GBL64990.1"/>
    <property type="molecule type" value="Genomic_DNA"/>
</dbReference>
<dbReference type="EMBL" id="BGPR01228223">
    <property type="protein sequence ID" value="GBL65045.1"/>
    <property type="molecule type" value="Genomic_DNA"/>
</dbReference>
<protein>
    <submittedName>
        <fullName evidence="2">Uncharacterized protein</fullName>
    </submittedName>
</protein>
<sequence>MTRATPDLACPSKFPYHTSEGTFGHYCSTVKRKIPDNRYTGSGRYGNGIFHCFFWGEEKSFISFRADRTIGSLISLCTSGENESLA</sequence>
<accession>A0A4Y1ZRU6</accession>
<gene>
    <name evidence="2" type="ORF">AVEN_125466_1</name>
    <name evidence="3" type="ORF">AVEN_172001_1</name>
    <name evidence="1" type="ORF">AVEN_266617_1</name>
</gene>